<dbReference type="EMBL" id="JABAIA010000001">
    <property type="protein sequence ID" value="NLR63064.1"/>
    <property type="molecule type" value="Genomic_DNA"/>
</dbReference>
<keyword evidence="2" id="KW-1185">Reference proteome</keyword>
<dbReference type="Proteomes" id="UP000570474">
    <property type="component" value="Unassembled WGS sequence"/>
</dbReference>
<sequence>MKQEYKNKIHFLGGLIALVCILAAGCRKTDFPDVSSPAYLRVFNCLTYNVTIDNKDAPQPFLTMLIDPVLDASGMPVNADVTFDFMTTRGPLARPYPDAGNTALWQKEFPGTAKIPVGPIVNGYDLSGYGMVKSGSHRFMFISRPRSNDPFYSLPASARKGILVDTTVNLEQGEIYTMNILEKSVYTRKTGLYLRKEIFTKIPLSDSLVYTNFYNLSSEGYAQTFVFDDNSKNTCIRDTMNIFYTLYAKDRQKIKGYTNAFMTGVTRSQEPVVHPYSNFPLFPDSTANHIYAGTSGQMFNILSPGTPPDQGEQSDDSKGNYTSFALGPEAPAAVFNLGGDVRTGMVISVYSGVYNPRSFATVNTVEYVNGNMYITTLQRRYDPPVYK</sequence>
<evidence type="ECO:0000313" key="2">
    <source>
        <dbReference type="Proteomes" id="UP000570474"/>
    </source>
</evidence>
<comment type="caution">
    <text evidence="1">The sequence shown here is derived from an EMBL/GenBank/DDBJ whole genome shotgun (WGS) entry which is preliminary data.</text>
</comment>
<protein>
    <submittedName>
        <fullName evidence="1">Uncharacterized protein</fullName>
    </submittedName>
</protein>
<accession>A0A847RN59</accession>
<organism evidence="1 2">
    <name type="scientific">Chitinophaga varians</name>
    <dbReference type="NCBI Taxonomy" id="2202339"/>
    <lineage>
        <taxon>Bacteria</taxon>
        <taxon>Pseudomonadati</taxon>
        <taxon>Bacteroidota</taxon>
        <taxon>Chitinophagia</taxon>
        <taxon>Chitinophagales</taxon>
        <taxon>Chitinophagaceae</taxon>
        <taxon>Chitinophaga</taxon>
    </lineage>
</organism>
<gene>
    <name evidence="1" type="ORF">HGH92_01980</name>
</gene>
<name>A0A847RN59_9BACT</name>
<evidence type="ECO:0000313" key="1">
    <source>
        <dbReference type="EMBL" id="NLR63064.1"/>
    </source>
</evidence>
<dbReference type="PROSITE" id="PS51257">
    <property type="entry name" value="PROKAR_LIPOPROTEIN"/>
    <property type="match status" value="1"/>
</dbReference>
<dbReference type="RefSeq" id="WP_168869083.1">
    <property type="nucleotide sequence ID" value="NZ_JABAIA010000001.1"/>
</dbReference>
<dbReference type="AlphaFoldDB" id="A0A847RN59"/>
<reference evidence="1 2" key="1">
    <citation type="submission" date="2020-04" db="EMBL/GenBank/DDBJ databases">
        <authorList>
            <person name="Yin C."/>
        </authorList>
    </citation>
    <scope>NUCLEOTIDE SEQUENCE [LARGE SCALE GENOMIC DNA]</scope>
    <source>
        <strain evidence="1 2">Ae27</strain>
    </source>
</reference>
<proteinExistence type="predicted"/>